<dbReference type="OrthoDB" id="8030125at2"/>
<dbReference type="RefSeq" id="WP_008597930.1">
    <property type="nucleotide sequence ID" value="NZ_AMRM01000017.1"/>
</dbReference>
<evidence type="ECO:0000256" key="1">
    <source>
        <dbReference type="SAM" id="SignalP"/>
    </source>
</evidence>
<dbReference type="Proteomes" id="UP000006786">
    <property type="component" value="Unassembled WGS sequence"/>
</dbReference>
<evidence type="ECO:0000313" key="3">
    <source>
        <dbReference type="Proteomes" id="UP000006786"/>
    </source>
</evidence>
<evidence type="ECO:0000313" key="2">
    <source>
        <dbReference type="EMBL" id="EKF18065.1"/>
    </source>
</evidence>
<gene>
    <name evidence="2" type="ORF">NA2_15327</name>
</gene>
<dbReference type="PATRIC" id="fig|391937.3.peg.3151"/>
<reference evidence="2 3" key="1">
    <citation type="journal article" date="2012" name="J. Bacteriol.">
        <title>Genome Sequence of Nitratireductor pacificus Type Strain pht-3B.</title>
        <authorList>
            <person name="Lai Q."/>
            <person name="Li G."/>
            <person name="Shao Z."/>
        </authorList>
    </citation>
    <scope>NUCLEOTIDE SEQUENCE [LARGE SCALE GENOMIC DNA]</scope>
    <source>
        <strain evidence="3">pht-3B</strain>
    </source>
</reference>
<proteinExistence type="predicted"/>
<feature type="chain" id="PRO_5003861080" evidence="1">
    <location>
        <begin position="20"/>
        <end position="173"/>
    </location>
</feature>
<organism evidence="2 3">
    <name type="scientific">Nitratireductor pacificus pht-3B</name>
    <dbReference type="NCBI Taxonomy" id="391937"/>
    <lineage>
        <taxon>Bacteria</taxon>
        <taxon>Pseudomonadati</taxon>
        <taxon>Pseudomonadota</taxon>
        <taxon>Alphaproteobacteria</taxon>
        <taxon>Hyphomicrobiales</taxon>
        <taxon>Phyllobacteriaceae</taxon>
        <taxon>Nitratireductor</taxon>
    </lineage>
</organism>
<feature type="signal peptide" evidence="1">
    <location>
        <begin position="1"/>
        <end position="19"/>
    </location>
</feature>
<sequence>MRAVLALLCLACASLPARAEWRLENGVAMATPDGGNSNITRLLIECGTPFNLLVYASGGPVLPVAGGGGEADYFYQPHRIEAEIDGQRFPLAAAGSDDAVVLTGQGAEANGYLADLDRALLDLLRQGRHLTLAFDVTPEPNAETDSPFETFARFSLDGADPVIGSALRDCPGS</sequence>
<dbReference type="STRING" id="391937.NA2_15327"/>
<accession>K2MAY8</accession>
<protein>
    <submittedName>
        <fullName evidence="2">Uncharacterized protein</fullName>
    </submittedName>
</protein>
<dbReference type="EMBL" id="AMRM01000017">
    <property type="protein sequence ID" value="EKF18065.1"/>
    <property type="molecule type" value="Genomic_DNA"/>
</dbReference>
<comment type="caution">
    <text evidence="2">The sequence shown here is derived from an EMBL/GenBank/DDBJ whole genome shotgun (WGS) entry which is preliminary data.</text>
</comment>
<dbReference type="eggNOG" id="ENOG503262I">
    <property type="taxonomic scope" value="Bacteria"/>
</dbReference>
<keyword evidence="1" id="KW-0732">Signal</keyword>
<keyword evidence="3" id="KW-1185">Reference proteome</keyword>
<dbReference type="AlphaFoldDB" id="K2MAY8"/>
<name>K2MAY8_9HYPH</name>